<reference evidence="1" key="1">
    <citation type="submission" date="2023-03" db="EMBL/GenBank/DDBJ databases">
        <title>Andean soil-derived lignocellulolytic bacterial consortium as a source of novel taxa and putative plastic-active enzymes.</title>
        <authorList>
            <person name="Diaz-Garcia L."/>
            <person name="Chuvochina M."/>
            <person name="Feuerriegel G."/>
            <person name="Bunk B."/>
            <person name="Sproer C."/>
            <person name="Streit W.R."/>
            <person name="Rodriguez L.M."/>
            <person name="Overmann J."/>
            <person name="Jimenez D.J."/>
        </authorList>
    </citation>
    <scope>NUCLEOTIDE SEQUENCE</scope>
    <source>
        <strain evidence="1">MAG 7</strain>
    </source>
</reference>
<dbReference type="AlphaFoldDB" id="A0AAJ5WRS7"/>
<gene>
    <name evidence="1" type="ORF">P0Y53_18760</name>
</gene>
<evidence type="ECO:0000313" key="1">
    <source>
        <dbReference type="EMBL" id="WEK34532.1"/>
    </source>
</evidence>
<sequence length="58" mass="6203">MAVLFYGHLMRSSSIGMGIYGTTSGHCTGVGVKMIKASYCAPSHNQPLPLHCGKRNVH</sequence>
<dbReference type="Proteomes" id="UP001220610">
    <property type="component" value="Chromosome"/>
</dbReference>
<accession>A0AAJ5WRS7</accession>
<dbReference type="EMBL" id="CP119311">
    <property type="protein sequence ID" value="WEK34532.1"/>
    <property type="molecule type" value="Genomic_DNA"/>
</dbReference>
<name>A0AAJ5WRS7_9BACT</name>
<proteinExistence type="predicted"/>
<organism evidence="1 2">
    <name type="scientific">Candidatus Pseudobacter hemicellulosilyticus</name>
    <dbReference type="NCBI Taxonomy" id="3121375"/>
    <lineage>
        <taxon>Bacteria</taxon>
        <taxon>Pseudomonadati</taxon>
        <taxon>Bacteroidota</taxon>
        <taxon>Chitinophagia</taxon>
        <taxon>Chitinophagales</taxon>
        <taxon>Chitinophagaceae</taxon>
        <taxon>Pseudobacter</taxon>
    </lineage>
</organism>
<protein>
    <submittedName>
        <fullName evidence="1">Uncharacterized protein</fullName>
    </submittedName>
</protein>
<evidence type="ECO:0000313" key="2">
    <source>
        <dbReference type="Proteomes" id="UP001220610"/>
    </source>
</evidence>